<evidence type="ECO:0000313" key="2">
    <source>
        <dbReference type="EMBL" id="ADD08752.1"/>
    </source>
</evidence>
<dbReference type="Proteomes" id="UP000001400">
    <property type="component" value="Chromosome"/>
</dbReference>
<feature type="domain" description="Phosphoadenosine phosphosulphate reductase" evidence="1">
    <location>
        <begin position="208"/>
        <end position="367"/>
    </location>
</feature>
<accession>D3T9H3</accession>
<dbReference type="PANTHER" id="PTHR43196">
    <property type="entry name" value="SULFATE ADENYLYLTRANSFERASE SUBUNIT 2"/>
    <property type="match status" value="1"/>
</dbReference>
<dbReference type="HOGENOM" id="CLU_026622_0_0_2"/>
<dbReference type="EMBL" id="CP001941">
    <property type="protein sequence ID" value="ADD08752.1"/>
    <property type="molecule type" value="Genomic_DNA"/>
</dbReference>
<evidence type="ECO:0000259" key="1">
    <source>
        <dbReference type="Pfam" id="PF01507"/>
    </source>
</evidence>
<keyword evidence="3" id="KW-1185">Reference proteome</keyword>
<dbReference type="Pfam" id="PF01507">
    <property type="entry name" value="PAPS_reduct"/>
    <property type="match status" value="1"/>
</dbReference>
<dbReference type="SUPFAM" id="SSF52402">
    <property type="entry name" value="Adenine nucleotide alpha hydrolases-like"/>
    <property type="match status" value="1"/>
</dbReference>
<sequence length="421" mass="48842">MEIGHCFNCNVPLRGHRCDICGKKGGTLKFHDLGDIRPASNYEREILTKIIPYKEVRNYLSKRLILLSKQPGLDYRKDVFVDGFKIGIMEYIKDGIWRWKFTPTGKGASLFHILGRVEDFKIESKGHLKGKRIKKDIQGDWAIFSSGNCIGVAVKTEKGTKIKDIYCGKIKTARKSSMKDTISANLGYLKKVENEAIERIKRAKADYVAFSGGKDSETALYLAYKAGVKRAIYANTGLEFPETERFAYNFADYLGIELIEIRPKVDFWEMVEKLGVPTKDRRWCTKYLKLEGLKKFKGTIVDGSRKYESLGRMLRPQESKLGNLKVIYPILDWLALDVWLFLEWKKLPHNPLYDMGYERIGCFMCPSMLNSEFHNLKRTHPELFEKWYGFLREKGYSHSEIMDGTWRWNTLPRKMKEISKS</sequence>
<evidence type="ECO:0000313" key="3">
    <source>
        <dbReference type="Proteomes" id="UP000001400"/>
    </source>
</evidence>
<dbReference type="GO" id="GO:0003824">
    <property type="term" value="F:catalytic activity"/>
    <property type="evidence" value="ECO:0007669"/>
    <property type="project" value="InterPro"/>
</dbReference>
<dbReference type="InterPro" id="IPR050128">
    <property type="entry name" value="Sulfate_adenylyltrnsfr_sub2"/>
</dbReference>
<dbReference type="InterPro" id="IPR002500">
    <property type="entry name" value="PAPS_reduct_dom"/>
</dbReference>
<dbReference type="InterPro" id="IPR014729">
    <property type="entry name" value="Rossmann-like_a/b/a_fold"/>
</dbReference>
<dbReference type="AlphaFoldDB" id="D3T9H3"/>
<gene>
    <name evidence="2" type="ordered locus">Aboo_0943</name>
</gene>
<name>D3T9H3_ACIB4</name>
<organism evidence="2 3">
    <name type="scientific">Aciduliprofundum boonei (strain DSM 19572 / T469)</name>
    <dbReference type="NCBI Taxonomy" id="439481"/>
    <lineage>
        <taxon>Archaea</taxon>
        <taxon>Methanobacteriati</taxon>
        <taxon>Thermoplasmatota</taxon>
        <taxon>DHVE2 group</taxon>
        <taxon>Candidatus Aciduliprofundum</taxon>
    </lineage>
</organism>
<protein>
    <submittedName>
        <fullName evidence="2">Phosphoadenosine phosphosulfate reductase</fullName>
    </submittedName>
</protein>
<dbReference type="PANTHER" id="PTHR43196:SF2">
    <property type="entry name" value="PHOSPHOADENOSINE PHOSPHOSULFATE REDUCTASE"/>
    <property type="match status" value="1"/>
</dbReference>
<proteinExistence type="predicted"/>
<dbReference type="KEGG" id="abi:Aboo_0943"/>
<dbReference type="Gene3D" id="3.40.50.620">
    <property type="entry name" value="HUPs"/>
    <property type="match status" value="1"/>
</dbReference>
<reference evidence="2" key="1">
    <citation type="submission" date="2010-02" db="EMBL/GenBank/DDBJ databases">
        <title>Complete sequence of Aciduliprofundum boonei T469.</title>
        <authorList>
            <consortium name="US DOE Joint Genome Institute"/>
            <person name="Lucas S."/>
            <person name="Copeland A."/>
            <person name="Lapidus A."/>
            <person name="Cheng J.-F."/>
            <person name="Bruce D."/>
            <person name="Goodwin L."/>
            <person name="Pitluck S."/>
            <person name="Saunders E."/>
            <person name="Detter J.C."/>
            <person name="Han C."/>
            <person name="Tapia R."/>
            <person name="Land M."/>
            <person name="Hauser L."/>
            <person name="Kyrpides N."/>
            <person name="Mikhailova N."/>
            <person name="Flores G."/>
            <person name="Reysenbach A.-L."/>
            <person name="Woyke T."/>
        </authorList>
    </citation>
    <scope>NUCLEOTIDE SEQUENCE</scope>
    <source>
        <strain evidence="2">T469</strain>
    </source>
</reference>